<evidence type="ECO:0000313" key="2">
    <source>
        <dbReference type="EMBL" id="KAK3802272.1"/>
    </source>
</evidence>
<organism evidence="2 3">
    <name type="scientific">Elysia crispata</name>
    <name type="common">lettuce slug</name>
    <dbReference type="NCBI Taxonomy" id="231223"/>
    <lineage>
        <taxon>Eukaryota</taxon>
        <taxon>Metazoa</taxon>
        <taxon>Spiralia</taxon>
        <taxon>Lophotrochozoa</taxon>
        <taxon>Mollusca</taxon>
        <taxon>Gastropoda</taxon>
        <taxon>Heterobranchia</taxon>
        <taxon>Euthyneura</taxon>
        <taxon>Panpulmonata</taxon>
        <taxon>Sacoglossa</taxon>
        <taxon>Placobranchoidea</taxon>
        <taxon>Plakobranchidae</taxon>
        <taxon>Elysia</taxon>
    </lineage>
</organism>
<keyword evidence="3" id="KW-1185">Reference proteome</keyword>
<dbReference type="Proteomes" id="UP001283361">
    <property type="component" value="Unassembled WGS sequence"/>
</dbReference>
<comment type="caution">
    <text evidence="2">The sequence shown here is derived from an EMBL/GenBank/DDBJ whole genome shotgun (WGS) entry which is preliminary data.</text>
</comment>
<protein>
    <submittedName>
        <fullName evidence="2">Uncharacterized protein</fullName>
    </submittedName>
</protein>
<sequence>MFFDPPVRKGDGMVFISQKRHKDDSSALVCLLKCISGDPEDESGPVSPLRSWFHLESFSQQRLQVPSSIQTELLFGVETTGIKGGRRHQTDAVKKRKKSVLNVDE</sequence>
<reference evidence="2" key="1">
    <citation type="journal article" date="2023" name="G3 (Bethesda)">
        <title>A reference genome for the long-term kleptoplast-retaining sea slug Elysia crispata morphotype clarki.</title>
        <authorList>
            <person name="Eastman K.E."/>
            <person name="Pendleton A.L."/>
            <person name="Shaikh M.A."/>
            <person name="Suttiyut T."/>
            <person name="Ogas R."/>
            <person name="Tomko P."/>
            <person name="Gavelis G."/>
            <person name="Widhalm J.R."/>
            <person name="Wisecaver J.H."/>
        </authorList>
    </citation>
    <scope>NUCLEOTIDE SEQUENCE</scope>
    <source>
        <strain evidence="2">ECLA1</strain>
    </source>
</reference>
<dbReference type="AlphaFoldDB" id="A0AAE1BBP1"/>
<proteinExistence type="predicted"/>
<dbReference type="EMBL" id="JAWDGP010000257">
    <property type="protein sequence ID" value="KAK3802272.1"/>
    <property type="molecule type" value="Genomic_DNA"/>
</dbReference>
<evidence type="ECO:0000313" key="3">
    <source>
        <dbReference type="Proteomes" id="UP001283361"/>
    </source>
</evidence>
<gene>
    <name evidence="2" type="ORF">RRG08_029002</name>
</gene>
<evidence type="ECO:0000256" key="1">
    <source>
        <dbReference type="SAM" id="MobiDB-lite"/>
    </source>
</evidence>
<accession>A0AAE1BBP1</accession>
<name>A0AAE1BBP1_9GAST</name>
<feature type="region of interest" description="Disordered" evidence="1">
    <location>
        <begin position="82"/>
        <end position="105"/>
    </location>
</feature>